<name>A0AAP6B5A8_9ACTN</name>
<reference evidence="1 3" key="1">
    <citation type="journal article" date="2023" name="Microb. Genom.">
        <title>Mesoterricola silvestris gen. nov., sp. nov., Mesoterricola sediminis sp. nov., Geothrix oryzae sp. nov., Geothrix edaphica sp. nov., Geothrix rubra sp. nov., and Geothrix limicola sp. nov., six novel members of Acidobacteriota isolated from soils.</title>
        <authorList>
            <person name="Weisberg A.J."/>
            <person name="Pearce E."/>
            <person name="Kramer C.G."/>
            <person name="Chang J.H."/>
            <person name="Clarke C.R."/>
        </authorList>
    </citation>
    <scope>NUCLEOTIDE SEQUENCE</scope>
    <source>
        <strain evidence="2 3">NB05-1H</strain>
        <strain evidence="1">NRRL_B-16521</strain>
    </source>
</reference>
<evidence type="ECO:0000313" key="3">
    <source>
        <dbReference type="Proteomes" id="UP001272987"/>
    </source>
</evidence>
<dbReference type="Proteomes" id="UP001282288">
    <property type="component" value="Unassembled WGS sequence"/>
</dbReference>
<sequence>MSWSPSIYRFAEGGDIPVPPDPAVVRDVLGPYAVVEPSDDEYWVRAEDGSEAEFFVGEYGVTVGAIIIEMTGPELQTALTGA</sequence>
<gene>
    <name evidence="1" type="ORF">PV399_00745</name>
    <name evidence="2" type="ORF">PV666_12055</name>
</gene>
<evidence type="ECO:0000313" key="2">
    <source>
        <dbReference type="EMBL" id="MDX3018619.1"/>
    </source>
</evidence>
<evidence type="ECO:0000313" key="4">
    <source>
        <dbReference type="Proteomes" id="UP001282288"/>
    </source>
</evidence>
<dbReference type="AlphaFoldDB" id="A0AAP6B5A8"/>
<keyword evidence="3" id="KW-1185">Reference proteome</keyword>
<dbReference type="EMBL" id="JARAWP010000006">
    <property type="protein sequence ID" value="MDX3018619.1"/>
    <property type="molecule type" value="Genomic_DNA"/>
</dbReference>
<protein>
    <submittedName>
        <fullName evidence="1">Uncharacterized protein</fullName>
    </submittedName>
</protein>
<dbReference type="RefSeq" id="WP_141655641.1">
    <property type="nucleotide sequence ID" value="NZ_BCML01000018.1"/>
</dbReference>
<organism evidence="1 4">
    <name type="scientific">Streptomyces acidiscabies</name>
    <dbReference type="NCBI Taxonomy" id="42234"/>
    <lineage>
        <taxon>Bacteria</taxon>
        <taxon>Bacillati</taxon>
        <taxon>Actinomycetota</taxon>
        <taxon>Actinomycetes</taxon>
        <taxon>Kitasatosporales</taxon>
        <taxon>Streptomycetaceae</taxon>
        <taxon>Streptomyces</taxon>
    </lineage>
</organism>
<dbReference type="Proteomes" id="UP001272987">
    <property type="component" value="Unassembled WGS sequence"/>
</dbReference>
<dbReference type="EMBL" id="JARAWC010000001">
    <property type="protein sequence ID" value="MDX2958252.1"/>
    <property type="molecule type" value="Genomic_DNA"/>
</dbReference>
<dbReference type="GeneID" id="69808289"/>
<evidence type="ECO:0000313" key="1">
    <source>
        <dbReference type="EMBL" id="MDX2958252.1"/>
    </source>
</evidence>
<accession>A0AAP6B5A8</accession>
<comment type="caution">
    <text evidence="1">The sequence shown here is derived from an EMBL/GenBank/DDBJ whole genome shotgun (WGS) entry which is preliminary data.</text>
</comment>
<proteinExistence type="predicted"/>